<sequence>MIDETGTTAYGSQGEALASATELRTAADGDQPIIRTANKYEDDLIRAETGGSPNTRTARSTQALVHLCQPERALRWLRRGTLHVVGGRQQRRCAPIMPAHARGGALRSSQGVLGAFEDQQGVSPNAGHTDEVVATTASQDGARNARVLESAQDLAMVAQSIVGVAQGIKDESNVH</sequence>
<dbReference type="EMBL" id="MU276159">
    <property type="protein sequence ID" value="KAI0040902.1"/>
    <property type="molecule type" value="Genomic_DNA"/>
</dbReference>
<gene>
    <name evidence="1" type="ORF">FA95DRAFT_806059</name>
</gene>
<keyword evidence="2" id="KW-1185">Reference proteome</keyword>
<reference evidence="1" key="1">
    <citation type="submission" date="2021-02" db="EMBL/GenBank/DDBJ databases">
        <authorList>
            <consortium name="DOE Joint Genome Institute"/>
            <person name="Ahrendt S."/>
            <person name="Looney B.P."/>
            <person name="Miyauchi S."/>
            <person name="Morin E."/>
            <person name="Drula E."/>
            <person name="Courty P.E."/>
            <person name="Chicoki N."/>
            <person name="Fauchery L."/>
            <person name="Kohler A."/>
            <person name="Kuo A."/>
            <person name="Labutti K."/>
            <person name="Pangilinan J."/>
            <person name="Lipzen A."/>
            <person name="Riley R."/>
            <person name="Andreopoulos W."/>
            <person name="He G."/>
            <person name="Johnson J."/>
            <person name="Barry K.W."/>
            <person name="Grigoriev I.V."/>
            <person name="Nagy L."/>
            <person name="Hibbett D."/>
            <person name="Henrissat B."/>
            <person name="Matheny P.B."/>
            <person name="Labbe J."/>
            <person name="Martin F."/>
        </authorList>
    </citation>
    <scope>NUCLEOTIDE SEQUENCE</scope>
    <source>
        <strain evidence="1">FP105234-sp</strain>
    </source>
</reference>
<dbReference type="Proteomes" id="UP000814033">
    <property type="component" value="Unassembled WGS sequence"/>
</dbReference>
<protein>
    <submittedName>
        <fullName evidence="1">Uncharacterized protein</fullName>
    </submittedName>
</protein>
<reference evidence="1" key="2">
    <citation type="journal article" date="2022" name="New Phytol.">
        <title>Evolutionary transition to the ectomycorrhizal habit in the genomes of a hyperdiverse lineage of mushroom-forming fungi.</title>
        <authorList>
            <person name="Looney B."/>
            <person name="Miyauchi S."/>
            <person name="Morin E."/>
            <person name="Drula E."/>
            <person name="Courty P.E."/>
            <person name="Kohler A."/>
            <person name="Kuo A."/>
            <person name="LaButti K."/>
            <person name="Pangilinan J."/>
            <person name="Lipzen A."/>
            <person name="Riley R."/>
            <person name="Andreopoulos W."/>
            <person name="He G."/>
            <person name="Johnson J."/>
            <person name="Nolan M."/>
            <person name="Tritt A."/>
            <person name="Barry K.W."/>
            <person name="Grigoriev I.V."/>
            <person name="Nagy L.G."/>
            <person name="Hibbett D."/>
            <person name="Henrissat B."/>
            <person name="Matheny P.B."/>
            <person name="Labbe J."/>
            <person name="Martin F.M."/>
        </authorList>
    </citation>
    <scope>NUCLEOTIDE SEQUENCE</scope>
    <source>
        <strain evidence="1">FP105234-sp</strain>
    </source>
</reference>
<evidence type="ECO:0000313" key="2">
    <source>
        <dbReference type="Proteomes" id="UP000814033"/>
    </source>
</evidence>
<proteinExistence type="predicted"/>
<name>A0ACB8RAI7_9AGAM</name>
<comment type="caution">
    <text evidence="1">The sequence shown here is derived from an EMBL/GenBank/DDBJ whole genome shotgun (WGS) entry which is preliminary data.</text>
</comment>
<evidence type="ECO:0000313" key="1">
    <source>
        <dbReference type="EMBL" id="KAI0040902.1"/>
    </source>
</evidence>
<organism evidence="1 2">
    <name type="scientific">Auriscalpium vulgare</name>
    <dbReference type="NCBI Taxonomy" id="40419"/>
    <lineage>
        <taxon>Eukaryota</taxon>
        <taxon>Fungi</taxon>
        <taxon>Dikarya</taxon>
        <taxon>Basidiomycota</taxon>
        <taxon>Agaricomycotina</taxon>
        <taxon>Agaricomycetes</taxon>
        <taxon>Russulales</taxon>
        <taxon>Auriscalpiaceae</taxon>
        <taxon>Auriscalpium</taxon>
    </lineage>
</organism>
<accession>A0ACB8RAI7</accession>